<evidence type="ECO:0000256" key="8">
    <source>
        <dbReference type="ARBA" id="ARBA00022960"/>
    </source>
</evidence>
<keyword evidence="4 19" id="KW-0436">Ligase</keyword>
<feature type="binding site" evidence="19">
    <location>
        <begin position="150"/>
        <end position="151"/>
    </location>
    <ligand>
        <name>UDP-N-acetyl-alpha-D-muramoyl-L-alanyl-D-glutamate</name>
        <dbReference type="ChEBI" id="CHEBI:83900"/>
    </ligand>
</feature>
<feature type="binding site" evidence="19">
    <location>
        <begin position="409"/>
        <end position="412"/>
    </location>
    <ligand>
        <name>meso-2,6-diaminopimelate</name>
        <dbReference type="ChEBI" id="CHEBI:57791"/>
    </ligand>
</feature>
<dbReference type="HAMAP" id="MF_00208">
    <property type="entry name" value="MurE"/>
    <property type="match status" value="1"/>
</dbReference>
<evidence type="ECO:0000256" key="14">
    <source>
        <dbReference type="ARBA" id="ARBA00066633"/>
    </source>
</evidence>
<dbReference type="EMBL" id="JACJVP010000035">
    <property type="protein sequence ID" value="MBB6673224.1"/>
    <property type="molecule type" value="Genomic_DNA"/>
</dbReference>
<dbReference type="SUPFAM" id="SSF53244">
    <property type="entry name" value="MurD-like peptide ligases, peptide-binding domain"/>
    <property type="match status" value="1"/>
</dbReference>
<evidence type="ECO:0000256" key="7">
    <source>
        <dbReference type="ARBA" id="ARBA00022840"/>
    </source>
</evidence>
<evidence type="ECO:0000256" key="12">
    <source>
        <dbReference type="ARBA" id="ARBA00050251"/>
    </source>
</evidence>
<keyword evidence="5 19" id="KW-0132">Cell division</keyword>
<evidence type="ECO:0000256" key="4">
    <source>
        <dbReference type="ARBA" id="ARBA00022598"/>
    </source>
</evidence>
<feature type="domain" description="Mur ligase C-terminal" evidence="22">
    <location>
        <begin position="336"/>
        <end position="466"/>
    </location>
</feature>
<dbReference type="AlphaFoldDB" id="A0A7X0VI25"/>
<dbReference type="Pfam" id="PF01225">
    <property type="entry name" value="Mur_ligase"/>
    <property type="match status" value="1"/>
</dbReference>
<dbReference type="SUPFAM" id="SSF53623">
    <property type="entry name" value="MurD-like peptide ligases, catalytic domain"/>
    <property type="match status" value="1"/>
</dbReference>
<feature type="binding site" evidence="19">
    <location>
        <position position="385"/>
    </location>
    <ligand>
        <name>meso-2,6-diaminopimelate</name>
        <dbReference type="ChEBI" id="CHEBI:57791"/>
    </ligand>
</feature>
<dbReference type="PROSITE" id="PS01011">
    <property type="entry name" value="FOLYLPOLYGLU_SYNT_1"/>
    <property type="match status" value="1"/>
</dbReference>
<dbReference type="InterPro" id="IPR036565">
    <property type="entry name" value="Mur-like_cat_sf"/>
</dbReference>
<feature type="binding site" evidence="19">
    <location>
        <position position="468"/>
    </location>
    <ligand>
        <name>meso-2,6-diaminopimelate</name>
        <dbReference type="ChEBI" id="CHEBI:57791"/>
    </ligand>
</feature>
<evidence type="ECO:0000256" key="19">
    <source>
        <dbReference type="HAMAP-Rule" id="MF_00208"/>
    </source>
</evidence>
<evidence type="ECO:0000256" key="17">
    <source>
        <dbReference type="ARBA" id="ARBA00076158"/>
    </source>
</evidence>
<dbReference type="GO" id="GO:0004326">
    <property type="term" value="F:tetrahydrofolylpolyglutamate synthase activity"/>
    <property type="evidence" value="ECO:0007669"/>
    <property type="project" value="InterPro"/>
</dbReference>
<feature type="binding site" evidence="19">
    <location>
        <position position="464"/>
    </location>
    <ligand>
        <name>meso-2,6-diaminopimelate</name>
        <dbReference type="ChEBI" id="CHEBI:57791"/>
    </ligand>
</feature>
<keyword evidence="19" id="KW-0460">Magnesium</keyword>
<evidence type="ECO:0000259" key="21">
    <source>
        <dbReference type="Pfam" id="PF01225"/>
    </source>
</evidence>
<keyword evidence="7 19" id="KW-0067">ATP-binding</keyword>
<dbReference type="SUPFAM" id="SSF63418">
    <property type="entry name" value="MurE/MurF N-terminal domain"/>
    <property type="match status" value="1"/>
</dbReference>
<dbReference type="Gene3D" id="3.40.1190.10">
    <property type="entry name" value="Mur-like, catalytic domain"/>
    <property type="match status" value="1"/>
</dbReference>
<sequence length="495" mass="53504">MQLHKLCENLLVYRTIGEIHREITGLEADSRAVLPGQLFFCLPGHTVDGHDYAPQAAEKGAAALVTNRELPLPVAQIVVPDVRQALAVLADAYYEHPSHRLRPIGVTGTNGKTTTTYLVERILADAGIAPGVIGTIEARFDGRSLPMSGTTPDVLGLQRLFAQMVEAGTERAVIEVSSHALEQGRVKGTRFRTAIFTNLTQDHLDYHGTMEAYAEAKGLFFSRLGNAYAADPRERAYAVLNADDDASAKYAKLTAAEVVTYGVERDAHVRATNVRITSRGTSFRVDTFRGSRDVELRMVGKFNVYNALAALAAALCEGIALGAAVHSLEETPGVPGRVEAVDESQPYAVIVDYAHTPDGLDNVLRTVREIAEGRVICVFGCGGDRDRTKRPIMGRIAAGWADVVIATSDNPRTEDPAAILRDIEAGLREADPAGGRYTLEPDRRAAIQKAVEMASPGDVVLIAGKGHETYQIIGGVTHDFDDRLEARAAVRSRMQ</sequence>
<comment type="pathway">
    <text evidence="1 19 20">Cell wall biogenesis; peptidoglycan biosynthesis.</text>
</comment>
<feature type="binding site" evidence="19">
    <location>
        <position position="177"/>
    </location>
    <ligand>
        <name>UDP-N-acetyl-alpha-D-muramoyl-L-alanyl-D-glutamate</name>
        <dbReference type="ChEBI" id="CHEBI:83900"/>
    </ligand>
</feature>
<evidence type="ECO:0000259" key="22">
    <source>
        <dbReference type="Pfam" id="PF02875"/>
    </source>
</evidence>
<keyword evidence="10 19" id="KW-0131">Cell cycle</keyword>
<evidence type="ECO:0000256" key="15">
    <source>
        <dbReference type="ARBA" id="ARBA00072883"/>
    </source>
</evidence>
<evidence type="ECO:0000256" key="16">
    <source>
        <dbReference type="ARBA" id="ARBA00075482"/>
    </source>
</evidence>
<feature type="binding site" evidence="19">
    <location>
        <position position="30"/>
    </location>
    <ligand>
        <name>UDP-N-acetyl-alpha-D-muramoyl-L-alanyl-D-glutamate</name>
        <dbReference type="ChEBI" id="CHEBI:83900"/>
    </ligand>
</feature>
<dbReference type="NCBIfam" id="NF001126">
    <property type="entry name" value="PRK00139.1-4"/>
    <property type="match status" value="1"/>
</dbReference>
<dbReference type="GO" id="GO:0009252">
    <property type="term" value="P:peptidoglycan biosynthetic process"/>
    <property type="evidence" value="ECO:0007669"/>
    <property type="project" value="UniProtKB-UniRule"/>
</dbReference>
<comment type="subcellular location">
    <subcellularLocation>
        <location evidence="19 20">Cytoplasm</location>
    </subcellularLocation>
</comment>
<dbReference type="Gene3D" id="3.40.1390.10">
    <property type="entry name" value="MurE/MurF, N-terminal domain"/>
    <property type="match status" value="1"/>
</dbReference>
<evidence type="ECO:0000256" key="10">
    <source>
        <dbReference type="ARBA" id="ARBA00023306"/>
    </source>
</evidence>
<evidence type="ECO:0000259" key="23">
    <source>
        <dbReference type="Pfam" id="PF08245"/>
    </source>
</evidence>
<feature type="domain" description="Mur ligase N-terminal catalytic" evidence="21">
    <location>
        <begin position="22"/>
        <end position="94"/>
    </location>
</feature>
<keyword evidence="3 19" id="KW-0963">Cytoplasm</keyword>
<dbReference type="InterPro" id="IPR013221">
    <property type="entry name" value="Mur_ligase_cen"/>
</dbReference>
<proteinExistence type="inferred from homology"/>
<feature type="binding site" evidence="19">
    <location>
        <begin position="108"/>
        <end position="114"/>
    </location>
    <ligand>
        <name>ATP</name>
        <dbReference type="ChEBI" id="CHEBI:30616"/>
    </ligand>
</feature>
<evidence type="ECO:0000256" key="1">
    <source>
        <dbReference type="ARBA" id="ARBA00004752"/>
    </source>
</evidence>
<organism evidence="24 25">
    <name type="scientific">Cohnella nanjingensis</name>
    <dbReference type="NCBI Taxonomy" id="1387779"/>
    <lineage>
        <taxon>Bacteria</taxon>
        <taxon>Bacillati</taxon>
        <taxon>Bacillota</taxon>
        <taxon>Bacilli</taxon>
        <taxon>Bacillales</taxon>
        <taxon>Paenibacillaceae</taxon>
        <taxon>Cohnella</taxon>
    </lineage>
</organism>
<dbReference type="InterPro" id="IPR000713">
    <property type="entry name" value="Mur_ligase_N"/>
</dbReference>
<keyword evidence="6 19" id="KW-0547">Nucleotide-binding</keyword>
<dbReference type="FunFam" id="3.90.190.20:FF:000006">
    <property type="entry name" value="UDP-N-acetylmuramoyl-L-alanyl-D-glutamate--2,6-diaminopimelate ligase"/>
    <property type="match status" value="1"/>
</dbReference>
<dbReference type="InterPro" id="IPR004101">
    <property type="entry name" value="Mur_ligase_C"/>
</dbReference>
<dbReference type="UniPathway" id="UPA00219"/>
<evidence type="ECO:0000313" key="25">
    <source>
        <dbReference type="Proteomes" id="UP000547209"/>
    </source>
</evidence>
<dbReference type="GO" id="GO:0000287">
    <property type="term" value="F:magnesium ion binding"/>
    <property type="evidence" value="ECO:0007669"/>
    <property type="project" value="UniProtKB-UniRule"/>
</dbReference>
<dbReference type="RefSeq" id="WP_185671079.1">
    <property type="nucleotide sequence ID" value="NZ_JACJVP010000035.1"/>
</dbReference>
<dbReference type="Proteomes" id="UP000547209">
    <property type="component" value="Unassembled WGS sequence"/>
</dbReference>
<dbReference type="InterPro" id="IPR036615">
    <property type="entry name" value="Mur_ligase_C_dom_sf"/>
</dbReference>
<dbReference type="PANTHER" id="PTHR23135">
    <property type="entry name" value="MUR LIGASE FAMILY MEMBER"/>
    <property type="match status" value="1"/>
</dbReference>
<feature type="binding site" evidence="19">
    <location>
        <position position="183"/>
    </location>
    <ligand>
        <name>UDP-N-acetyl-alpha-D-muramoyl-L-alanyl-D-glutamate</name>
        <dbReference type="ChEBI" id="CHEBI:83900"/>
    </ligand>
</feature>
<dbReference type="PANTHER" id="PTHR23135:SF4">
    <property type="entry name" value="UDP-N-ACETYLMURAMOYL-L-ALANYL-D-GLUTAMATE--2,6-DIAMINOPIMELATE LIGASE MURE HOMOLOG, CHLOROPLASTIC"/>
    <property type="match status" value="1"/>
</dbReference>
<dbReference type="Pfam" id="PF02875">
    <property type="entry name" value="Mur_ligase_C"/>
    <property type="match status" value="1"/>
</dbReference>
<keyword evidence="25" id="KW-1185">Reference proteome</keyword>
<name>A0A7X0VI25_9BACL</name>
<dbReference type="EC" id="6.3.2.13" evidence="14 19"/>
<evidence type="ECO:0000256" key="13">
    <source>
        <dbReference type="ARBA" id="ARBA00056782"/>
    </source>
</evidence>
<dbReference type="Pfam" id="PF08245">
    <property type="entry name" value="Mur_ligase_M"/>
    <property type="match status" value="1"/>
</dbReference>
<feature type="domain" description="Mur ligase central" evidence="23">
    <location>
        <begin position="106"/>
        <end position="314"/>
    </location>
</feature>
<feature type="binding site" evidence="19">
    <location>
        <position position="185"/>
    </location>
    <ligand>
        <name>UDP-N-acetyl-alpha-D-muramoyl-L-alanyl-D-glutamate</name>
        <dbReference type="ChEBI" id="CHEBI:83900"/>
    </ligand>
</feature>
<feature type="modified residue" description="N6-carboxylysine" evidence="19">
    <location>
        <position position="217"/>
    </location>
</feature>
<dbReference type="InterPro" id="IPR018109">
    <property type="entry name" value="Folylpolyglutamate_synth_CS"/>
</dbReference>
<dbReference type="GO" id="GO:0008360">
    <property type="term" value="P:regulation of cell shape"/>
    <property type="evidence" value="ECO:0007669"/>
    <property type="project" value="UniProtKB-KW"/>
</dbReference>
<dbReference type="GO" id="GO:0005737">
    <property type="term" value="C:cytoplasm"/>
    <property type="evidence" value="ECO:0007669"/>
    <property type="project" value="UniProtKB-SubCell"/>
</dbReference>
<protein>
    <recommendedName>
        <fullName evidence="15 19">UDP-N-acetylmuramoyl-L-alanyl-D-glutamate--2,6-diaminopimelate ligase</fullName>
        <ecNumber evidence="14 19">6.3.2.13</ecNumber>
    </recommendedName>
    <alternativeName>
        <fullName evidence="16 19">Meso-A2pm-adding enzyme</fullName>
    </alternativeName>
    <alternativeName>
        <fullName evidence="17 19">Meso-diaminopimelate-adding enzyme</fullName>
    </alternativeName>
    <alternativeName>
        <fullName evidence="18 19">UDP-MurNAc-L-Ala-D-Glu:meso-diaminopimelate ligase</fullName>
    </alternativeName>
    <alternativeName>
        <fullName evidence="19">UDP-MurNAc-tripeptide synthetase</fullName>
    </alternativeName>
    <alternativeName>
        <fullName evidence="19">UDP-N-acetylmuramyl-tripeptide synthetase</fullName>
    </alternativeName>
</protein>
<comment type="caution">
    <text evidence="19">Lacks conserved residue(s) required for the propagation of feature annotation.</text>
</comment>
<evidence type="ECO:0000313" key="24">
    <source>
        <dbReference type="EMBL" id="MBB6673224.1"/>
    </source>
</evidence>
<dbReference type="GO" id="GO:0005524">
    <property type="term" value="F:ATP binding"/>
    <property type="evidence" value="ECO:0007669"/>
    <property type="project" value="UniProtKB-UniRule"/>
</dbReference>
<comment type="function">
    <text evidence="13 19">Catalyzes the addition of meso-diaminopimelic acid to the nucleotide precursor UDP-N-acetylmuramoyl-L-alanyl-D-glutamate (UMAG) in the biosynthesis of bacterial cell-wall peptidoglycan.</text>
</comment>
<dbReference type="InterPro" id="IPR035911">
    <property type="entry name" value="MurE/MurF_N"/>
</dbReference>
<dbReference type="Gene3D" id="3.90.190.20">
    <property type="entry name" value="Mur ligase, C-terminal domain"/>
    <property type="match status" value="1"/>
</dbReference>
<dbReference type="GO" id="GO:0051301">
    <property type="term" value="P:cell division"/>
    <property type="evidence" value="ECO:0007669"/>
    <property type="project" value="UniProtKB-KW"/>
</dbReference>
<dbReference type="InterPro" id="IPR005761">
    <property type="entry name" value="UDP-N-AcMur-Glu-dNH2Pim_ligase"/>
</dbReference>
<evidence type="ECO:0000256" key="2">
    <source>
        <dbReference type="ARBA" id="ARBA00005898"/>
    </source>
</evidence>
<dbReference type="NCBIfam" id="NF001124">
    <property type="entry name" value="PRK00139.1-2"/>
    <property type="match status" value="1"/>
</dbReference>
<keyword evidence="9 19" id="KW-0573">Peptidoglycan synthesis</keyword>
<comment type="similarity">
    <text evidence="2 19">Belongs to the MurCDEF family. MurE subfamily.</text>
</comment>
<accession>A0A7X0VI25</accession>
<keyword evidence="11 19" id="KW-0961">Cell wall biogenesis/degradation</keyword>
<evidence type="ECO:0000256" key="11">
    <source>
        <dbReference type="ARBA" id="ARBA00023316"/>
    </source>
</evidence>
<reference evidence="24 25" key="1">
    <citation type="submission" date="2020-08" db="EMBL/GenBank/DDBJ databases">
        <title>Cohnella phylogeny.</title>
        <authorList>
            <person name="Dunlap C."/>
        </authorList>
    </citation>
    <scope>NUCLEOTIDE SEQUENCE [LARGE SCALE GENOMIC DNA]</scope>
    <source>
        <strain evidence="24 25">DSM 28246</strain>
    </source>
</reference>
<comment type="cofactor">
    <cofactor evidence="19">
        <name>Mg(2+)</name>
        <dbReference type="ChEBI" id="CHEBI:18420"/>
    </cofactor>
</comment>
<gene>
    <name evidence="19" type="primary">murE</name>
    <name evidence="24" type="ORF">H7C19_21345</name>
</gene>
<dbReference type="GO" id="GO:0071555">
    <property type="term" value="P:cell wall organization"/>
    <property type="evidence" value="ECO:0007669"/>
    <property type="project" value="UniProtKB-KW"/>
</dbReference>
<comment type="caution">
    <text evidence="24">The sequence shown here is derived from an EMBL/GenBank/DDBJ whole genome shotgun (WGS) entry which is preliminary data.</text>
</comment>
<evidence type="ECO:0000256" key="3">
    <source>
        <dbReference type="ARBA" id="ARBA00022490"/>
    </source>
</evidence>
<evidence type="ECO:0000256" key="20">
    <source>
        <dbReference type="RuleBase" id="RU004135"/>
    </source>
</evidence>
<comment type="PTM">
    <text evidence="19">Carboxylation is probably crucial for Mg(2+) binding and, consequently, for the gamma-phosphate positioning of ATP.</text>
</comment>
<evidence type="ECO:0000256" key="5">
    <source>
        <dbReference type="ARBA" id="ARBA00022618"/>
    </source>
</evidence>
<evidence type="ECO:0000256" key="6">
    <source>
        <dbReference type="ARBA" id="ARBA00022741"/>
    </source>
</evidence>
<evidence type="ECO:0000256" key="9">
    <source>
        <dbReference type="ARBA" id="ARBA00022984"/>
    </source>
</evidence>
<dbReference type="NCBIfam" id="TIGR01085">
    <property type="entry name" value="murE"/>
    <property type="match status" value="1"/>
</dbReference>
<dbReference type="GO" id="GO:0008765">
    <property type="term" value="F:UDP-N-acetylmuramoylalanyl-D-glutamate-2,6-diaminopimelate ligase activity"/>
    <property type="evidence" value="ECO:0007669"/>
    <property type="project" value="UniProtKB-UniRule"/>
</dbReference>
<comment type="catalytic activity">
    <reaction evidence="12 19">
        <text>UDP-N-acetyl-alpha-D-muramoyl-L-alanyl-D-glutamate + meso-2,6-diaminopimelate + ATP = UDP-N-acetyl-alpha-D-muramoyl-L-alanyl-gamma-D-glutamyl-meso-2,6-diaminopimelate + ADP + phosphate + H(+)</text>
        <dbReference type="Rhea" id="RHEA:23676"/>
        <dbReference type="ChEBI" id="CHEBI:15378"/>
        <dbReference type="ChEBI" id="CHEBI:30616"/>
        <dbReference type="ChEBI" id="CHEBI:43474"/>
        <dbReference type="ChEBI" id="CHEBI:57791"/>
        <dbReference type="ChEBI" id="CHEBI:83900"/>
        <dbReference type="ChEBI" id="CHEBI:83905"/>
        <dbReference type="ChEBI" id="CHEBI:456216"/>
        <dbReference type="EC" id="6.3.2.13"/>
    </reaction>
</comment>
<feature type="short sequence motif" description="Meso-diaminopimelate recognition motif" evidence="19">
    <location>
        <begin position="409"/>
        <end position="412"/>
    </location>
</feature>
<evidence type="ECO:0000256" key="18">
    <source>
        <dbReference type="ARBA" id="ARBA00081560"/>
    </source>
</evidence>
<keyword evidence="8 19" id="KW-0133">Cell shape</keyword>